<evidence type="ECO:0000259" key="2">
    <source>
        <dbReference type="Pfam" id="PF03544"/>
    </source>
</evidence>
<dbReference type="GO" id="GO:0031992">
    <property type="term" value="F:energy transducer activity"/>
    <property type="evidence" value="ECO:0007669"/>
    <property type="project" value="TreeGrafter"/>
</dbReference>
<dbReference type="InterPro" id="IPR051045">
    <property type="entry name" value="TonB-dependent_transducer"/>
</dbReference>
<dbReference type="RefSeq" id="WP_158269056.1">
    <property type="nucleotide sequence ID" value="NZ_QBKT01000001.1"/>
</dbReference>
<accession>A0A2T6C688</accession>
<protein>
    <submittedName>
        <fullName evidence="3">Outer membrane transport energization protein TonB</fullName>
    </submittedName>
</protein>
<dbReference type="Proteomes" id="UP000244090">
    <property type="component" value="Unassembled WGS sequence"/>
</dbReference>
<dbReference type="PANTHER" id="PTHR33446">
    <property type="entry name" value="PROTEIN TONB-RELATED"/>
    <property type="match status" value="1"/>
</dbReference>
<dbReference type="GO" id="GO:0055085">
    <property type="term" value="P:transmembrane transport"/>
    <property type="evidence" value="ECO:0007669"/>
    <property type="project" value="InterPro"/>
</dbReference>
<organism evidence="3 4">
    <name type="scientific">Kordia periserrulae</name>
    <dbReference type="NCBI Taxonomy" id="701523"/>
    <lineage>
        <taxon>Bacteria</taxon>
        <taxon>Pseudomonadati</taxon>
        <taxon>Bacteroidota</taxon>
        <taxon>Flavobacteriia</taxon>
        <taxon>Flavobacteriales</taxon>
        <taxon>Flavobacteriaceae</taxon>
        <taxon>Kordia</taxon>
    </lineage>
</organism>
<dbReference type="Gene3D" id="3.30.1150.10">
    <property type="match status" value="1"/>
</dbReference>
<feature type="domain" description="TonB C-terminal" evidence="2">
    <location>
        <begin position="206"/>
        <end position="265"/>
    </location>
</feature>
<evidence type="ECO:0000313" key="4">
    <source>
        <dbReference type="Proteomes" id="UP000244090"/>
    </source>
</evidence>
<dbReference type="AlphaFoldDB" id="A0A2T6C688"/>
<proteinExistence type="predicted"/>
<keyword evidence="4" id="KW-1185">Reference proteome</keyword>
<dbReference type="EMBL" id="QBKT01000001">
    <property type="protein sequence ID" value="PTX63841.1"/>
    <property type="molecule type" value="Genomic_DNA"/>
</dbReference>
<keyword evidence="1" id="KW-0812">Transmembrane</keyword>
<keyword evidence="1" id="KW-1133">Transmembrane helix</keyword>
<evidence type="ECO:0000256" key="1">
    <source>
        <dbReference type="SAM" id="Phobius"/>
    </source>
</evidence>
<feature type="transmembrane region" description="Helical" evidence="1">
    <location>
        <begin position="33"/>
        <end position="51"/>
    </location>
</feature>
<sequence length="267" mass="30747">MKKANHNNDLNANGVHESHLAKKNDLKIERSPLLRFSVSLMLSLFIVYTLFQIETVEAAPEMVKIEDDILDDNMEYVPIFQEEIIKVEEPKPEPKVESQIIYDEVKEVDDKTKILQETVLKTSKDPVETNKDFDPNAVEYVDDEEKIEEVPFSLIEDAPIYPGCEKFKSKVERKKCMSEKVQKLINRKFNTGIADDLNLDEGVQRINVLFVIDEHGNVTGIQSRAVHPKLEKEAERVVKLLPKMQPGKQRNESVKVKYTLPILFKVN</sequence>
<dbReference type="SUPFAM" id="SSF74653">
    <property type="entry name" value="TolA/TonB C-terminal domain"/>
    <property type="match status" value="1"/>
</dbReference>
<dbReference type="InterPro" id="IPR037682">
    <property type="entry name" value="TonB_C"/>
</dbReference>
<dbReference type="OrthoDB" id="1522859at2"/>
<name>A0A2T6C688_9FLAO</name>
<gene>
    <name evidence="3" type="ORF">C8N46_101449</name>
</gene>
<reference evidence="3 4" key="1">
    <citation type="submission" date="2018-04" db="EMBL/GenBank/DDBJ databases">
        <title>Genomic Encyclopedia of Archaeal and Bacterial Type Strains, Phase II (KMG-II): from individual species to whole genera.</title>
        <authorList>
            <person name="Goeker M."/>
        </authorList>
    </citation>
    <scope>NUCLEOTIDE SEQUENCE [LARGE SCALE GENOMIC DNA]</scope>
    <source>
        <strain evidence="3 4">DSM 25731</strain>
    </source>
</reference>
<comment type="caution">
    <text evidence="3">The sequence shown here is derived from an EMBL/GenBank/DDBJ whole genome shotgun (WGS) entry which is preliminary data.</text>
</comment>
<dbReference type="Pfam" id="PF03544">
    <property type="entry name" value="TonB_C"/>
    <property type="match status" value="1"/>
</dbReference>
<dbReference type="PANTHER" id="PTHR33446:SF2">
    <property type="entry name" value="PROTEIN TONB"/>
    <property type="match status" value="1"/>
</dbReference>
<dbReference type="GO" id="GO:0098797">
    <property type="term" value="C:plasma membrane protein complex"/>
    <property type="evidence" value="ECO:0007669"/>
    <property type="project" value="TreeGrafter"/>
</dbReference>
<evidence type="ECO:0000313" key="3">
    <source>
        <dbReference type="EMBL" id="PTX63841.1"/>
    </source>
</evidence>
<keyword evidence="1" id="KW-0472">Membrane</keyword>